<keyword evidence="9" id="KW-0067">ATP-binding</keyword>
<dbReference type="InterPro" id="IPR050445">
    <property type="entry name" value="Bact_polysacc_biosynth/exp"/>
</dbReference>
<dbReference type="Gene3D" id="3.40.50.300">
    <property type="entry name" value="P-loop containing nucleotide triphosphate hydrolases"/>
    <property type="match status" value="1"/>
</dbReference>
<dbReference type="SUPFAM" id="SSF52540">
    <property type="entry name" value="P-loop containing nucleoside triphosphate hydrolases"/>
    <property type="match status" value="1"/>
</dbReference>
<comment type="similarity">
    <text evidence="2">Belongs to the etk/wzc family.</text>
</comment>
<sequence>MTEQTRSRTPNRSAEPASDEIDLTRLFALVQDNWLKIALVTLIAMAMGVAYALLATPIYRADALLQVEAKQSGLPVLGELSELISSESSAQTEIELIRSRMVLGAAVDELHADVLVEPRRTPFIGRFTAPAPTENRILFSGWADAEQTLWVDQLQVPAWLQGKDLTLRVTDGGFDLLGPDGELLASGRSGAVAESEDGRVVILVRELSAQSGQEFTVTKLSRVKAIQMVQAELSVSEKGRNTGILALSMTDPRPARVETLLNAVAQNYFLQNVQRRSAEAEKSLEFLDEQVPAIQQDLTSAEEKLNAYRLKSESVDLSLETKAVLDQLVSLEASLVDLRLKESEVSRLYTSEHPAYRTLMQQKKNFEDERDRLNRQVKGLPETQQEILRLMRDVELNQQIYVQLLNRTQELRIMKAGTVGNVRIIDKAEVAPDPVKPQKPLIVALTTLLGLMAGLGYVFVKALFNRGLENPDQLEQEGISVYATLPLSEDQQRNERIWNKVRRRRGETSGSGTLLADSSPGDLAIEALRSLRTSLHFAMLEANNNVLMISGPSPGVGKSFVAANFAAVLAQAGQSVVLVDADMRKGLLHRYFANEKSNTGLSALLSGRAELSQVIQSTNTEGLSFIPRGEVPPNPAELLMHSRFKALIDELSKQFDLVLVDTPPIMAVTDAAIIGQSVGTSLLVARYGRSSVKEVEQAILRFEHNGVEIKGCIFNAVERTASNAYYYYAYEYK</sequence>
<dbReference type="NCBIfam" id="TIGR01007">
    <property type="entry name" value="eps_fam"/>
    <property type="match status" value="1"/>
</dbReference>
<keyword evidence="3" id="KW-1003">Cell membrane</keyword>
<dbReference type="Proteomes" id="UP001562065">
    <property type="component" value="Unassembled WGS sequence"/>
</dbReference>
<dbReference type="InterPro" id="IPR025669">
    <property type="entry name" value="AAA_dom"/>
</dbReference>
<dbReference type="Pfam" id="PF13614">
    <property type="entry name" value="AAA_31"/>
    <property type="match status" value="1"/>
</dbReference>
<dbReference type="CDD" id="cd05387">
    <property type="entry name" value="BY-kinase"/>
    <property type="match status" value="1"/>
</dbReference>
<evidence type="ECO:0000256" key="6">
    <source>
        <dbReference type="ARBA" id="ARBA00022692"/>
    </source>
</evidence>
<gene>
    <name evidence="19" type="ORF">AB5I84_05690</name>
</gene>
<evidence type="ECO:0000259" key="16">
    <source>
        <dbReference type="Pfam" id="PF02706"/>
    </source>
</evidence>
<evidence type="ECO:0000256" key="2">
    <source>
        <dbReference type="ARBA" id="ARBA00008883"/>
    </source>
</evidence>
<dbReference type="Pfam" id="PF13807">
    <property type="entry name" value="GNVR"/>
    <property type="match status" value="1"/>
</dbReference>
<feature type="domain" description="AAA" evidence="17">
    <location>
        <begin position="554"/>
        <end position="670"/>
    </location>
</feature>
<name>A0ABV4AFZ6_9GAMM</name>
<keyword evidence="12" id="KW-0829">Tyrosine-protein kinase</keyword>
<comment type="catalytic activity">
    <reaction evidence="13">
        <text>L-tyrosyl-[protein] + ATP = O-phospho-L-tyrosyl-[protein] + ADP + H(+)</text>
        <dbReference type="Rhea" id="RHEA:10596"/>
        <dbReference type="Rhea" id="RHEA-COMP:10136"/>
        <dbReference type="Rhea" id="RHEA-COMP:20101"/>
        <dbReference type="ChEBI" id="CHEBI:15378"/>
        <dbReference type="ChEBI" id="CHEBI:30616"/>
        <dbReference type="ChEBI" id="CHEBI:46858"/>
        <dbReference type="ChEBI" id="CHEBI:61978"/>
        <dbReference type="ChEBI" id="CHEBI:456216"/>
    </reaction>
</comment>
<dbReference type="RefSeq" id="WP_369454889.1">
    <property type="nucleotide sequence ID" value="NZ_JBGCUO010000001.1"/>
</dbReference>
<evidence type="ECO:0000256" key="10">
    <source>
        <dbReference type="ARBA" id="ARBA00022989"/>
    </source>
</evidence>
<dbReference type="EC" id="2.7.10.2" evidence="19"/>
<dbReference type="PANTHER" id="PTHR32309:SF32">
    <property type="entry name" value="TYROSINE-PROTEIN KINASE ETK-RELATED"/>
    <property type="match status" value="1"/>
</dbReference>
<keyword evidence="8" id="KW-0418">Kinase</keyword>
<keyword evidence="6 15" id="KW-0812">Transmembrane</keyword>
<keyword evidence="10 15" id="KW-1133">Transmembrane helix</keyword>
<comment type="subcellular location">
    <subcellularLocation>
        <location evidence="1">Cell inner membrane</location>
        <topology evidence="1">Multi-pass membrane protein</topology>
    </subcellularLocation>
</comment>
<evidence type="ECO:0000256" key="4">
    <source>
        <dbReference type="ARBA" id="ARBA00022519"/>
    </source>
</evidence>
<dbReference type="InterPro" id="IPR003856">
    <property type="entry name" value="LPS_length_determ_N"/>
</dbReference>
<evidence type="ECO:0000313" key="19">
    <source>
        <dbReference type="EMBL" id="MEY1661639.1"/>
    </source>
</evidence>
<evidence type="ECO:0000256" key="9">
    <source>
        <dbReference type="ARBA" id="ARBA00022840"/>
    </source>
</evidence>
<evidence type="ECO:0000256" key="13">
    <source>
        <dbReference type="ARBA" id="ARBA00053015"/>
    </source>
</evidence>
<feature type="domain" description="Tyrosine-protein kinase G-rich" evidence="18">
    <location>
        <begin position="382"/>
        <end position="462"/>
    </location>
</feature>
<keyword evidence="5 19" id="KW-0808">Transferase</keyword>
<dbReference type="GO" id="GO:0004715">
    <property type="term" value="F:non-membrane spanning protein tyrosine kinase activity"/>
    <property type="evidence" value="ECO:0007669"/>
    <property type="project" value="UniProtKB-EC"/>
</dbReference>
<dbReference type="Pfam" id="PF23607">
    <property type="entry name" value="WZC_N"/>
    <property type="match status" value="1"/>
</dbReference>
<feature type="transmembrane region" description="Helical" evidence="15">
    <location>
        <begin position="34"/>
        <end position="54"/>
    </location>
</feature>
<dbReference type="InterPro" id="IPR027417">
    <property type="entry name" value="P-loop_NTPase"/>
</dbReference>
<evidence type="ECO:0000313" key="20">
    <source>
        <dbReference type="Proteomes" id="UP001562065"/>
    </source>
</evidence>
<evidence type="ECO:0000256" key="11">
    <source>
        <dbReference type="ARBA" id="ARBA00023136"/>
    </source>
</evidence>
<organism evidence="19 20">
    <name type="scientific">Isoalcanivorax beigongshangi</name>
    <dbReference type="NCBI Taxonomy" id="3238810"/>
    <lineage>
        <taxon>Bacteria</taxon>
        <taxon>Pseudomonadati</taxon>
        <taxon>Pseudomonadota</taxon>
        <taxon>Gammaproteobacteria</taxon>
        <taxon>Oceanospirillales</taxon>
        <taxon>Alcanivoracaceae</taxon>
        <taxon>Isoalcanivorax</taxon>
    </lineage>
</organism>
<evidence type="ECO:0000256" key="1">
    <source>
        <dbReference type="ARBA" id="ARBA00004429"/>
    </source>
</evidence>
<evidence type="ECO:0000256" key="3">
    <source>
        <dbReference type="ARBA" id="ARBA00022475"/>
    </source>
</evidence>
<evidence type="ECO:0000256" key="5">
    <source>
        <dbReference type="ARBA" id="ARBA00022679"/>
    </source>
</evidence>
<dbReference type="Pfam" id="PF02706">
    <property type="entry name" value="Wzz"/>
    <property type="match status" value="1"/>
</dbReference>
<accession>A0ABV4AFZ6</accession>
<keyword evidence="7" id="KW-0547">Nucleotide-binding</keyword>
<dbReference type="EMBL" id="JBGCUO010000001">
    <property type="protein sequence ID" value="MEY1661639.1"/>
    <property type="molecule type" value="Genomic_DNA"/>
</dbReference>
<evidence type="ECO:0000256" key="15">
    <source>
        <dbReference type="SAM" id="Phobius"/>
    </source>
</evidence>
<evidence type="ECO:0000256" key="14">
    <source>
        <dbReference type="SAM" id="Coils"/>
    </source>
</evidence>
<proteinExistence type="inferred from homology"/>
<evidence type="ECO:0000256" key="7">
    <source>
        <dbReference type="ARBA" id="ARBA00022741"/>
    </source>
</evidence>
<dbReference type="PANTHER" id="PTHR32309">
    <property type="entry name" value="TYROSINE-PROTEIN KINASE"/>
    <property type="match status" value="1"/>
</dbReference>
<keyword evidence="4" id="KW-0997">Cell inner membrane</keyword>
<reference evidence="19 20" key="1">
    <citation type="submission" date="2024-07" db="EMBL/GenBank/DDBJ databases">
        <authorList>
            <person name="Ren Q."/>
        </authorList>
    </citation>
    <scope>NUCLEOTIDE SEQUENCE [LARGE SCALE GENOMIC DNA]</scope>
    <source>
        <strain evidence="19 20">REN37</strain>
    </source>
</reference>
<dbReference type="InterPro" id="IPR005702">
    <property type="entry name" value="Wzc-like_C"/>
</dbReference>
<feature type="coiled-coil region" evidence="14">
    <location>
        <begin position="270"/>
        <end position="304"/>
    </location>
</feature>
<keyword evidence="11 15" id="KW-0472">Membrane</keyword>
<evidence type="ECO:0000259" key="18">
    <source>
        <dbReference type="Pfam" id="PF13807"/>
    </source>
</evidence>
<feature type="domain" description="Polysaccharide chain length determinant N-terminal" evidence="16">
    <location>
        <begin position="19"/>
        <end position="110"/>
    </location>
</feature>
<comment type="caution">
    <text evidence="19">The sequence shown here is derived from an EMBL/GenBank/DDBJ whole genome shotgun (WGS) entry which is preliminary data.</text>
</comment>
<dbReference type="InterPro" id="IPR032807">
    <property type="entry name" value="GNVR"/>
</dbReference>
<keyword evidence="14" id="KW-0175">Coiled coil</keyword>
<protein>
    <submittedName>
        <fullName evidence="19">Polysaccharide biosynthesis tyrosine autokinase</fullName>
        <ecNumber evidence="19">2.7.10.2</ecNumber>
    </submittedName>
</protein>
<evidence type="ECO:0000256" key="8">
    <source>
        <dbReference type="ARBA" id="ARBA00022777"/>
    </source>
</evidence>
<evidence type="ECO:0000259" key="17">
    <source>
        <dbReference type="Pfam" id="PF13614"/>
    </source>
</evidence>
<keyword evidence="20" id="KW-1185">Reference proteome</keyword>
<evidence type="ECO:0000256" key="12">
    <source>
        <dbReference type="ARBA" id="ARBA00023137"/>
    </source>
</evidence>